<dbReference type="AlphaFoldDB" id="A0A370TL21"/>
<dbReference type="OrthoDB" id="3561681at2759"/>
<proteinExistence type="predicted"/>
<evidence type="ECO:0000313" key="2">
    <source>
        <dbReference type="Proteomes" id="UP000254866"/>
    </source>
</evidence>
<dbReference type="GeneID" id="43599682"/>
<sequence length="501" mass="56126">MDWARDNAGLSDKDLDTVFRNVRISMGRYPACLAKRTGEPLFGSMKKVHSDDWLDRINAEMPGRPTTQRTLTFASLAEKVRTAHPSIGSANMSSRKSVRTLPFSKHIFRLITKKFYTHSSIARDISRADIPVFSSAAIEMGGPDRQAYPAYVYNCRSSNAWEMDLALTATYFPHCGLTFAILFGCPLSVEEEIVKRLTFATAEAAHPLLMPGIFAELERSRHVHVVEATIDELETKILELDIQSDREGMLDSEVERRNQEKRSAWLDTTYLRNGLISWNTQLVKMSNHADELKTTVFKLTKSDRVVARTSFGTSDGICEVSSSLRDFKASGSLLSKHSEVSDFSCDGSINPAGDGLVEKQPGIHGEHTQGMGSGKEFQGPPQVHGNLIAQQRREVDKEHMRWVGDKIKYRIQGISDEYDDKIRDCTMRVDGMAMATQWAQGETTVEIALATGRESKHMRSIALVTMVFLPGTFFAVKPLLHLDGLVTDMYLSLDRVFDDIF</sequence>
<keyword evidence="2" id="KW-1185">Reference proteome</keyword>
<dbReference type="STRING" id="2656787.A0A370TL21"/>
<accession>A0A370TL21</accession>
<organism evidence="1 2">
    <name type="scientific">Venustampulla echinocandica</name>
    <dbReference type="NCBI Taxonomy" id="2656787"/>
    <lineage>
        <taxon>Eukaryota</taxon>
        <taxon>Fungi</taxon>
        <taxon>Dikarya</taxon>
        <taxon>Ascomycota</taxon>
        <taxon>Pezizomycotina</taxon>
        <taxon>Leotiomycetes</taxon>
        <taxon>Helotiales</taxon>
        <taxon>Pleuroascaceae</taxon>
        <taxon>Venustampulla</taxon>
    </lineage>
</organism>
<reference evidence="1 2" key="1">
    <citation type="journal article" date="2018" name="IMA Fungus">
        <title>IMA Genome-F 9: Draft genome sequence of Annulohypoxylon stygium, Aspergillus mulundensis, Berkeleyomyces basicola (syn. Thielaviopsis basicola), Ceratocystis smalleyi, two Cercospora beticola strains, Coleophoma cylindrospora, Fusarium fracticaudum, Phialophora cf. hyalina, and Morchella septimelata.</title>
        <authorList>
            <person name="Wingfield B.D."/>
            <person name="Bills G.F."/>
            <person name="Dong Y."/>
            <person name="Huang W."/>
            <person name="Nel W.J."/>
            <person name="Swalarsk-Parry B.S."/>
            <person name="Vaghefi N."/>
            <person name="Wilken P.M."/>
            <person name="An Z."/>
            <person name="de Beer Z.W."/>
            <person name="De Vos L."/>
            <person name="Chen L."/>
            <person name="Duong T.A."/>
            <person name="Gao Y."/>
            <person name="Hammerbacher A."/>
            <person name="Kikkert J.R."/>
            <person name="Li Y."/>
            <person name="Li H."/>
            <person name="Li K."/>
            <person name="Li Q."/>
            <person name="Liu X."/>
            <person name="Ma X."/>
            <person name="Naidoo K."/>
            <person name="Pethybridge S.J."/>
            <person name="Sun J."/>
            <person name="Steenkamp E.T."/>
            <person name="van der Nest M.A."/>
            <person name="van Wyk S."/>
            <person name="Wingfield M.J."/>
            <person name="Xiong C."/>
            <person name="Yue Q."/>
            <person name="Zhang X."/>
        </authorList>
    </citation>
    <scope>NUCLEOTIDE SEQUENCE [LARGE SCALE GENOMIC DNA]</scope>
    <source>
        <strain evidence="1 2">BP 5553</strain>
    </source>
</reference>
<dbReference type="Proteomes" id="UP000254866">
    <property type="component" value="Unassembled WGS sequence"/>
</dbReference>
<gene>
    <name evidence="1" type="ORF">BP5553_06833</name>
</gene>
<dbReference type="RefSeq" id="XP_031868877.1">
    <property type="nucleotide sequence ID" value="XM_032015456.1"/>
</dbReference>
<evidence type="ECO:0000313" key="1">
    <source>
        <dbReference type="EMBL" id="RDL36221.1"/>
    </source>
</evidence>
<name>A0A370TL21_9HELO</name>
<comment type="caution">
    <text evidence="1">The sequence shown here is derived from an EMBL/GenBank/DDBJ whole genome shotgun (WGS) entry which is preliminary data.</text>
</comment>
<dbReference type="EMBL" id="NPIC01000005">
    <property type="protein sequence ID" value="RDL36221.1"/>
    <property type="molecule type" value="Genomic_DNA"/>
</dbReference>
<protein>
    <submittedName>
        <fullName evidence="1">Uncharacterized protein</fullName>
    </submittedName>
</protein>